<reference evidence="2 3" key="1">
    <citation type="journal article" date="2020" name="Int. J. Syst. Evol. Microbiol.">
        <title>Novel acetic acid bacteria from cider fermentations: Acetobacter conturbans sp. nov. and Acetobacter fallax sp. nov.</title>
        <authorList>
            <person name="Sombolestani A.S."/>
            <person name="Cleenwerck I."/>
            <person name="Cnockaert M."/>
            <person name="Borremans W."/>
            <person name="Wieme A.D."/>
            <person name="De Vuyst L."/>
            <person name="Vandamme P."/>
        </authorList>
    </citation>
    <scope>NUCLEOTIDE SEQUENCE [LARGE SCALE GENOMIC DNA]</scope>
    <source>
        <strain evidence="2 3">LMG 30640</strain>
    </source>
</reference>
<proteinExistence type="predicted"/>
<dbReference type="RefSeq" id="WP_173582351.1">
    <property type="nucleotide sequence ID" value="NZ_WOTB01000004.1"/>
</dbReference>
<evidence type="ECO:0000256" key="1">
    <source>
        <dbReference type="SAM" id="SignalP"/>
    </source>
</evidence>
<organism evidence="2 3">
    <name type="scientific">Acetobacter musti</name>
    <dbReference type="NCBI Taxonomy" id="864732"/>
    <lineage>
        <taxon>Bacteria</taxon>
        <taxon>Pseudomonadati</taxon>
        <taxon>Pseudomonadota</taxon>
        <taxon>Alphaproteobacteria</taxon>
        <taxon>Acetobacterales</taxon>
        <taxon>Acetobacteraceae</taxon>
        <taxon>Acetobacter</taxon>
    </lineage>
</organism>
<evidence type="ECO:0000313" key="2">
    <source>
        <dbReference type="EMBL" id="NHN83965.1"/>
    </source>
</evidence>
<feature type="chain" id="PRO_5046167684" description="Secreted protein" evidence="1">
    <location>
        <begin position="22"/>
        <end position="130"/>
    </location>
</feature>
<sequence length="130" mass="14067">MKARLFSLCLIAVFFSAPALADDDLSEGHSSSTVPNAQLQKELAVLQTMPDQASEACIGALKELHETQGKLEAEQERTKDQDLAVAQDVLESDYENAIEMCGPDARRLCETHNPADKLAHACEVLGSVPD</sequence>
<evidence type="ECO:0008006" key="4">
    <source>
        <dbReference type="Google" id="ProtNLM"/>
    </source>
</evidence>
<dbReference type="Proteomes" id="UP000635278">
    <property type="component" value="Unassembled WGS sequence"/>
</dbReference>
<dbReference type="EMBL" id="WOTB01000004">
    <property type="protein sequence ID" value="NHN83965.1"/>
    <property type="molecule type" value="Genomic_DNA"/>
</dbReference>
<name>A0ABX0JMW0_9PROT</name>
<keyword evidence="1" id="KW-0732">Signal</keyword>
<accession>A0ABX0JMW0</accession>
<comment type="caution">
    <text evidence="2">The sequence shown here is derived from an EMBL/GenBank/DDBJ whole genome shotgun (WGS) entry which is preliminary data.</text>
</comment>
<keyword evidence="3" id="KW-1185">Reference proteome</keyword>
<feature type="signal peptide" evidence="1">
    <location>
        <begin position="1"/>
        <end position="21"/>
    </location>
</feature>
<gene>
    <name evidence="2" type="ORF">GOB93_04815</name>
</gene>
<evidence type="ECO:0000313" key="3">
    <source>
        <dbReference type="Proteomes" id="UP000635278"/>
    </source>
</evidence>
<protein>
    <recommendedName>
        <fullName evidence="4">Secreted protein</fullName>
    </recommendedName>
</protein>